<evidence type="ECO:0000313" key="11">
    <source>
        <dbReference type="Proteomes" id="UP000216752"/>
    </source>
</evidence>
<dbReference type="PANTHER" id="PTHR30573">
    <property type="entry name" value="QUINOLINATE SYNTHETASE A"/>
    <property type="match status" value="1"/>
</dbReference>
<feature type="binding site" evidence="9">
    <location>
        <position position="229"/>
    </location>
    <ligand>
        <name>iminosuccinate</name>
        <dbReference type="ChEBI" id="CHEBI:77875"/>
    </ligand>
</feature>
<name>A0ABZ3IT56_9FIRM</name>
<keyword evidence="6 9" id="KW-0479">Metal-binding</keyword>
<dbReference type="EC" id="2.5.1.72" evidence="2 9"/>
<comment type="subcellular location">
    <subcellularLocation>
        <location evidence="9">Cytoplasm</location>
    </subcellularLocation>
</comment>
<keyword evidence="11" id="KW-1185">Reference proteome</keyword>
<evidence type="ECO:0000256" key="9">
    <source>
        <dbReference type="HAMAP-Rule" id="MF_00568"/>
    </source>
</evidence>
<evidence type="ECO:0000256" key="1">
    <source>
        <dbReference type="ARBA" id="ARBA00005065"/>
    </source>
</evidence>
<proteinExistence type="inferred from homology"/>
<reference evidence="10" key="1">
    <citation type="submission" date="2024-05" db="EMBL/GenBank/DDBJ databases">
        <title>Isolation and characterization of Sporomusa carbonis sp. nov., a carboxydotrophic hydrogenogen in the genus of Sporomusa isolated from a charcoal burning pile.</title>
        <authorList>
            <person name="Boeer T."/>
            <person name="Rosenbaum F."/>
            <person name="Eysell L."/>
            <person name="Mueller V."/>
            <person name="Daniel R."/>
            <person name="Poehlein A."/>
        </authorList>
    </citation>
    <scope>NUCLEOTIDE SEQUENCE [LARGE SCALE GENOMIC DNA]</scope>
    <source>
        <strain evidence="10">DSM 10669</strain>
    </source>
</reference>
<feature type="binding site" evidence="9">
    <location>
        <begin position="126"/>
        <end position="128"/>
    </location>
    <ligand>
        <name>iminosuccinate</name>
        <dbReference type="ChEBI" id="CHEBI:77875"/>
    </ligand>
</feature>
<keyword evidence="4 9" id="KW-0662">Pyridine nucleotide biosynthesis</keyword>
<keyword evidence="9" id="KW-0963">Cytoplasm</keyword>
<comment type="cofactor">
    <cofactor evidence="9">
        <name>[4Fe-4S] cluster</name>
        <dbReference type="ChEBI" id="CHEBI:49883"/>
    </cofactor>
    <text evidence="9">Binds 1 [4Fe-4S] cluster per subunit.</text>
</comment>
<evidence type="ECO:0000256" key="8">
    <source>
        <dbReference type="ARBA" id="ARBA00023014"/>
    </source>
</evidence>
<accession>A0ABZ3IT56</accession>
<gene>
    <name evidence="9 10" type="primary">nadA</name>
    <name evidence="10" type="ORF">SPSIL_050490</name>
</gene>
<dbReference type="Pfam" id="PF02445">
    <property type="entry name" value="NadA"/>
    <property type="match status" value="1"/>
</dbReference>
<organism evidence="10 11">
    <name type="scientific">Sporomusa silvacetica DSM 10669</name>
    <dbReference type="NCBI Taxonomy" id="1123289"/>
    <lineage>
        <taxon>Bacteria</taxon>
        <taxon>Bacillati</taxon>
        <taxon>Bacillota</taxon>
        <taxon>Negativicutes</taxon>
        <taxon>Selenomonadales</taxon>
        <taxon>Sporomusaceae</taxon>
        <taxon>Sporomusa</taxon>
    </lineage>
</organism>
<evidence type="ECO:0000256" key="7">
    <source>
        <dbReference type="ARBA" id="ARBA00023004"/>
    </source>
</evidence>
<keyword evidence="5 9" id="KW-0808">Transferase</keyword>
<evidence type="ECO:0000256" key="3">
    <source>
        <dbReference type="ARBA" id="ARBA00022485"/>
    </source>
</evidence>
<evidence type="ECO:0000256" key="6">
    <source>
        <dbReference type="ARBA" id="ARBA00022723"/>
    </source>
</evidence>
<comment type="similarity">
    <text evidence="9">Belongs to the quinolinate synthase family. Type 2 subfamily.</text>
</comment>
<dbReference type="NCBIfam" id="NF006879">
    <property type="entry name" value="PRK09375.1-4"/>
    <property type="match status" value="1"/>
</dbReference>
<feature type="binding site" evidence="9">
    <location>
        <position position="100"/>
    </location>
    <ligand>
        <name>[4Fe-4S] cluster</name>
        <dbReference type="ChEBI" id="CHEBI:49883"/>
    </ligand>
</feature>
<dbReference type="PANTHER" id="PTHR30573:SF0">
    <property type="entry name" value="QUINOLINATE SYNTHASE, CHLOROPLASTIC"/>
    <property type="match status" value="1"/>
</dbReference>
<sequence length="317" mass="35096">MVIIIPMEIFLGGTNTLTELKEKIENLKRKRNALILAHNYQLDEVQEVADYVGDSFYLSKVAAEIESDVIVFCGVRFMAETAKILSPDKVVLLPEIDAGCPLADTITAENVRELKSQYPGVPVVCYVNSSVEVKAESDICCTSANAIKVVASLTGTKVIFIPDKNLGDYVAKQLPDKELILWQGCCVTHAKVKPENVTQVRERYPEAKILIHPECIPAVVKLADFVGSTSAIIRYVENSPAEVFVIGTEVGVLCKLKTACPEKQFILLHSGLICPNMKKTRRQSIYDALLNNRYEINVDETVAEKARHTLTLMLELA</sequence>
<feature type="binding site" evidence="9">
    <location>
        <position position="186"/>
    </location>
    <ligand>
        <name>[4Fe-4S] cluster</name>
        <dbReference type="ChEBI" id="CHEBI:49883"/>
    </ligand>
</feature>
<feature type="binding site" evidence="9">
    <location>
        <position position="38"/>
    </location>
    <ligand>
        <name>iminosuccinate</name>
        <dbReference type="ChEBI" id="CHEBI:77875"/>
    </ligand>
</feature>
<keyword evidence="8 9" id="KW-0411">Iron-sulfur</keyword>
<feature type="binding site" evidence="9">
    <location>
        <position position="274"/>
    </location>
    <ligand>
        <name>[4Fe-4S] cluster</name>
        <dbReference type="ChEBI" id="CHEBI:49883"/>
    </ligand>
</feature>
<dbReference type="SUPFAM" id="SSF142754">
    <property type="entry name" value="NadA-like"/>
    <property type="match status" value="1"/>
</dbReference>
<dbReference type="InterPro" id="IPR023066">
    <property type="entry name" value="Quinolinate_synth_type2"/>
</dbReference>
<evidence type="ECO:0000256" key="2">
    <source>
        <dbReference type="ARBA" id="ARBA00012669"/>
    </source>
</evidence>
<dbReference type="NCBIfam" id="NF006878">
    <property type="entry name" value="PRK09375.1-2"/>
    <property type="match status" value="1"/>
</dbReference>
<dbReference type="EMBL" id="CP155573">
    <property type="protein sequence ID" value="XFO68825.1"/>
    <property type="molecule type" value="Genomic_DNA"/>
</dbReference>
<comment type="catalytic activity">
    <reaction evidence="9">
        <text>iminosuccinate + dihydroxyacetone phosphate = quinolinate + phosphate + 2 H2O + H(+)</text>
        <dbReference type="Rhea" id="RHEA:25888"/>
        <dbReference type="ChEBI" id="CHEBI:15377"/>
        <dbReference type="ChEBI" id="CHEBI:15378"/>
        <dbReference type="ChEBI" id="CHEBI:29959"/>
        <dbReference type="ChEBI" id="CHEBI:43474"/>
        <dbReference type="ChEBI" id="CHEBI:57642"/>
        <dbReference type="ChEBI" id="CHEBI:77875"/>
        <dbReference type="EC" id="2.5.1.72"/>
    </reaction>
</comment>
<evidence type="ECO:0000313" key="10">
    <source>
        <dbReference type="EMBL" id="XFO68825.1"/>
    </source>
</evidence>
<dbReference type="NCBIfam" id="TIGR00550">
    <property type="entry name" value="nadA"/>
    <property type="match status" value="1"/>
</dbReference>
<dbReference type="Proteomes" id="UP000216752">
    <property type="component" value="Chromosome"/>
</dbReference>
<dbReference type="GO" id="GO:0016740">
    <property type="term" value="F:transferase activity"/>
    <property type="evidence" value="ECO:0007669"/>
    <property type="project" value="UniProtKB-KW"/>
</dbReference>
<evidence type="ECO:0000256" key="4">
    <source>
        <dbReference type="ARBA" id="ARBA00022642"/>
    </source>
</evidence>
<keyword evidence="3 9" id="KW-0004">4Fe-4S</keyword>
<dbReference type="InterPro" id="IPR003473">
    <property type="entry name" value="NadA"/>
</dbReference>
<comment type="pathway">
    <text evidence="1 9">Cofactor biosynthesis; NAD(+) biosynthesis; quinolinate from iminoaspartate: step 1/1.</text>
</comment>
<dbReference type="HAMAP" id="MF_00568">
    <property type="entry name" value="NadA_type2"/>
    <property type="match status" value="1"/>
</dbReference>
<feature type="binding site" evidence="9">
    <location>
        <begin position="212"/>
        <end position="214"/>
    </location>
    <ligand>
        <name>iminosuccinate</name>
        <dbReference type="ChEBI" id="CHEBI:77875"/>
    </ligand>
</feature>
<dbReference type="Gene3D" id="3.40.50.10800">
    <property type="entry name" value="NadA-like"/>
    <property type="match status" value="3"/>
</dbReference>
<feature type="binding site" evidence="9">
    <location>
        <position position="143"/>
    </location>
    <ligand>
        <name>iminosuccinate</name>
        <dbReference type="ChEBI" id="CHEBI:77875"/>
    </ligand>
</feature>
<feature type="binding site" evidence="9">
    <location>
        <position position="55"/>
    </location>
    <ligand>
        <name>iminosuccinate</name>
        <dbReference type="ChEBI" id="CHEBI:77875"/>
    </ligand>
</feature>
<dbReference type="InterPro" id="IPR036094">
    <property type="entry name" value="NadA_sf"/>
</dbReference>
<protein>
    <recommendedName>
        <fullName evidence="2 9">Quinolinate synthase</fullName>
        <ecNumber evidence="2 9">2.5.1.72</ecNumber>
    </recommendedName>
</protein>
<evidence type="ECO:0000256" key="5">
    <source>
        <dbReference type="ARBA" id="ARBA00022679"/>
    </source>
</evidence>
<keyword evidence="7 9" id="KW-0408">Iron</keyword>
<comment type="function">
    <text evidence="9">Catalyzes the condensation of iminoaspartate with dihydroxyacetone phosphate to form quinolinate.</text>
</comment>